<comment type="caution">
    <text evidence="3">The sequence shown here is derived from an EMBL/GenBank/DDBJ whole genome shotgun (WGS) entry which is preliminary data.</text>
</comment>
<protein>
    <recommendedName>
        <fullName evidence="2">Schlafen AlbA-2 domain-containing protein</fullName>
    </recommendedName>
</protein>
<accession>A0ABQ1V8V8</accession>
<dbReference type="Proteomes" id="UP000647339">
    <property type="component" value="Unassembled WGS sequence"/>
</dbReference>
<dbReference type="RefSeq" id="WP_137404428.1">
    <property type="nucleotide sequence ID" value="NZ_BMIU01000021.1"/>
</dbReference>
<keyword evidence="1" id="KW-0472">Membrane</keyword>
<dbReference type="PANTHER" id="PTHR30595:SF6">
    <property type="entry name" value="SCHLAFEN ALBA-2 DOMAIN-CONTAINING PROTEIN"/>
    <property type="match status" value="1"/>
</dbReference>
<feature type="transmembrane region" description="Helical" evidence="1">
    <location>
        <begin position="59"/>
        <end position="78"/>
    </location>
</feature>
<sequence>MKSKLLLYIAIGFTFGIFLLQPLLISLHMYDMQGDQGNWWAWLLTSYQQVVGSWDVDQAVTKLLFGLLGVTLALLFMVRQKIFQLTGKRDKLEEIKELIAAGENQQVEFKSTLRWDLHQFKPNKALETVVAKTIAGFMNTSGGHLFIGIDDDGQLRGLQEDYATLKKPGRDGFEQYIMELISNKLGTNLCTLVAVCFYKIEAYDFCHLAIKRAGSPVYLHDNDRSHFFVRTGNGTRELDIPEALDYIEENLNVR</sequence>
<gene>
    <name evidence="3" type="ORF">GCM10011339_36410</name>
</gene>
<dbReference type="Gene3D" id="3.30.950.30">
    <property type="entry name" value="Schlafen, AAA domain"/>
    <property type="match status" value="1"/>
</dbReference>
<feature type="domain" description="Schlafen AlbA-2" evidence="2">
    <location>
        <begin position="103"/>
        <end position="238"/>
    </location>
</feature>
<feature type="transmembrane region" description="Helical" evidence="1">
    <location>
        <begin position="7"/>
        <end position="30"/>
    </location>
</feature>
<dbReference type="PANTHER" id="PTHR30595">
    <property type="entry name" value="GLPR-RELATED TRANSCRIPTIONAL REPRESSOR"/>
    <property type="match status" value="1"/>
</dbReference>
<dbReference type="Pfam" id="PF04326">
    <property type="entry name" value="SLFN_AlbA_2"/>
    <property type="match status" value="1"/>
</dbReference>
<evidence type="ECO:0000313" key="4">
    <source>
        <dbReference type="Proteomes" id="UP000647339"/>
    </source>
</evidence>
<keyword evidence="1" id="KW-0812">Transmembrane</keyword>
<dbReference type="InterPro" id="IPR038461">
    <property type="entry name" value="Schlafen_AlbA_2_dom_sf"/>
</dbReference>
<dbReference type="InterPro" id="IPR007421">
    <property type="entry name" value="Schlafen_AlbA_2_dom"/>
</dbReference>
<name>A0ABQ1V8V8_9BACT</name>
<evidence type="ECO:0000313" key="3">
    <source>
        <dbReference type="EMBL" id="GGF44655.1"/>
    </source>
</evidence>
<evidence type="ECO:0000259" key="2">
    <source>
        <dbReference type="Pfam" id="PF04326"/>
    </source>
</evidence>
<reference evidence="4" key="1">
    <citation type="journal article" date="2019" name="Int. J. Syst. Evol. Microbiol.">
        <title>The Global Catalogue of Microorganisms (GCM) 10K type strain sequencing project: providing services to taxonomists for standard genome sequencing and annotation.</title>
        <authorList>
            <consortium name="The Broad Institute Genomics Platform"/>
            <consortium name="The Broad Institute Genome Sequencing Center for Infectious Disease"/>
            <person name="Wu L."/>
            <person name="Ma J."/>
        </authorList>
    </citation>
    <scope>NUCLEOTIDE SEQUENCE [LARGE SCALE GENOMIC DNA]</scope>
    <source>
        <strain evidence="4">CGMCC 1.15407</strain>
    </source>
</reference>
<keyword evidence="1" id="KW-1133">Transmembrane helix</keyword>
<organism evidence="3 4">
    <name type="scientific">Echinicola rosea</name>
    <dbReference type="NCBI Taxonomy" id="1807691"/>
    <lineage>
        <taxon>Bacteria</taxon>
        <taxon>Pseudomonadati</taxon>
        <taxon>Bacteroidota</taxon>
        <taxon>Cytophagia</taxon>
        <taxon>Cytophagales</taxon>
        <taxon>Cyclobacteriaceae</taxon>
        <taxon>Echinicola</taxon>
    </lineage>
</organism>
<evidence type="ECO:0000256" key="1">
    <source>
        <dbReference type="SAM" id="Phobius"/>
    </source>
</evidence>
<dbReference type="EMBL" id="BMIU01000021">
    <property type="protein sequence ID" value="GGF44655.1"/>
    <property type="molecule type" value="Genomic_DNA"/>
</dbReference>
<proteinExistence type="predicted"/>
<keyword evidence="4" id="KW-1185">Reference proteome</keyword>